<evidence type="ECO:0000313" key="2">
    <source>
        <dbReference type="Proteomes" id="UP001501321"/>
    </source>
</evidence>
<dbReference type="Proteomes" id="UP001501321">
    <property type="component" value="Unassembled WGS sequence"/>
</dbReference>
<reference evidence="2" key="1">
    <citation type="journal article" date="2019" name="Int. J. Syst. Evol. Microbiol.">
        <title>The Global Catalogue of Microorganisms (GCM) 10K type strain sequencing project: providing services to taxonomists for standard genome sequencing and annotation.</title>
        <authorList>
            <consortium name="The Broad Institute Genomics Platform"/>
            <consortium name="The Broad Institute Genome Sequencing Center for Infectious Disease"/>
            <person name="Wu L."/>
            <person name="Ma J."/>
        </authorList>
    </citation>
    <scope>NUCLEOTIDE SEQUENCE [LARGE SCALE GENOMIC DNA]</scope>
    <source>
        <strain evidence="2">JCM 32226</strain>
    </source>
</reference>
<comment type="caution">
    <text evidence="1">The sequence shown here is derived from an EMBL/GenBank/DDBJ whole genome shotgun (WGS) entry which is preliminary data.</text>
</comment>
<keyword evidence="2" id="KW-1185">Reference proteome</keyword>
<name>A0ABP8PXB4_9GAMM</name>
<sequence>MCCLPALADKPLTLERLKVAYVFNFLKFTQWPQDRRPDSPLHLCLGNADDDLHTAFTALEGKQVDGHPIYLHRLGPKQATTGCHIYYLRQGGIPVNLSQLRTAQPDLLTIGDSDSFVADGGHIGLKARAGHLQFEVNFPSLKQAQFQISAQLLKLALNARTLS</sequence>
<evidence type="ECO:0008006" key="3">
    <source>
        <dbReference type="Google" id="ProtNLM"/>
    </source>
</evidence>
<accession>A0ABP8PXB4</accession>
<gene>
    <name evidence="1" type="ORF">GCM10023095_06600</name>
</gene>
<dbReference type="Pfam" id="PF13689">
    <property type="entry name" value="DUF4154"/>
    <property type="match status" value="1"/>
</dbReference>
<protein>
    <recommendedName>
        <fullName evidence="3">YfiR family protein</fullName>
    </recommendedName>
</protein>
<proteinExistence type="predicted"/>
<dbReference type="EMBL" id="BAABFC010000003">
    <property type="protein sequence ID" value="GAA4494651.1"/>
    <property type="molecule type" value="Genomic_DNA"/>
</dbReference>
<dbReference type="InterPro" id="IPR025293">
    <property type="entry name" value="YfiR/HmsC-like"/>
</dbReference>
<evidence type="ECO:0000313" key="1">
    <source>
        <dbReference type="EMBL" id="GAA4494651.1"/>
    </source>
</evidence>
<organism evidence="1 2">
    <name type="scientific">Pseudaeromonas paramecii</name>
    <dbReference type="NCBI Taxonomy" id="2138166"/>
    <lineage>
        <taxon>Bacteria</taxon>
        <taxon>Pseudomonadati</taxon>
        <taxon>Pseudomonadota</taxon>
        <taxon>Gammaproteobacteria</taxon>
        <taxon>Aeromonadales</taxon>
        <taxon>Aeromonadaceae</taxon>
        <taxon>Pseudaeromonas</taxon>
    </lineage>
</organism>